<gene>
    <name evidence="1" type="ORF">Sliba_31990</name>
</gene>
<dbReference type="Proteomes" id="UP000429552">
    <property type="component" value="Unassembled WGS sequence"/>
</dbReference>
<comment type="caution">
    <text evidence="1">The sequence shown here is derived from an EMBL/GenBank/DDBJ whole genome shotgun (WGS) entry which is preliminary data.</text>
</comment>
<dbReference type="AlphaFoldDB" id="A0A640TKH7"/>
<evidence type="ECO:0000313" key="1">
    <source>
        <dbReference type="EMBL" id="GFE22746.1"/>
    </source>
</evidence>
<evidence type="ECO:0000313" key="2">
    <source>
        <dbReference type="Proteomes" id="UP000429552"/>
    </source>
</evidence>
<proteinExistence type="predicted"/>
<reference evidence="1 2" key="1">
    <citation type="submission" date="2019-12" db="EMBL/GenBank/DDBJ databases">
        <title>Whole genome shotgun sequence of Streptomyces libani subsp. libani NBRC 13452.</title>
        <authorList>
            <person name="Ichikawa N."/>
            <person name="Kimura A."/>
            <person name="Kitahashi Y."/>
            <person name="Komaki H."/>
            <person name="Tamura T."/>
        </authorList>
    </citation>
    <scope>NUCLEOTIDE SEQUENCE [LARGE SCALE GENOMIC DNA]</scope>
    <source>
        <strain evidence="1 2">NBRC 13452</strain>
    </source>
</reference>
<name>A0A640TKH7_STRNI</name>
<dbReference type="EMBL" id="BLIP01000001">
    <property type="protein sequence ID" value="GFE22746.1"/>
    <property type="molecule type" value="Genomic_DNA"/>
</dbReference>
<protein>
    <submittedName>
        <fullName evidence="1">Uncharacterized protein</fullName>
    </submittedName>
</protein>
<accession>A0A640TKH7</accession>
<organism evidence="1 2">
    <name type="scientific">Streptomyces nigrescens</name>
    <dbReference type="NCBI Taxonomy" id="1920"/>
    <lineage>
        <taxon>Bacteria</taxon>
        <taxon>Bacillati</taxon>
        <taxon>Actinomycetota</taxon>
        <taxon>Actinomycetes</taxon>
        <taxon>Kitasatosporales</taxon>
        <taxon>Streptomycetaceae</taxon>
        <taxon>Streptomyces</taxon>
    </lineage>
</organism>
<sequence length="97" mass="10222">MGLETDVRPSEMDLWTDVLQSREFHHGVMSSAAIPPGSVHPASLHPVKGATALGGGPERDAAAAHEHRYVVGNALRAIKVFASAAFSVVVMGEYADD</sequence>